<reference evidence="4" key="2">
    <citation type="submission" date="2015-01" db="EMBL/GenBank/DDBJ databases">
        <title>Evolutionary Origins and Diversification of the Mycorrhizal Mutualists.</title>
        <authorList>
            <consortium name="DOE Joint Genome Institute"/>
            <consortium name="Mycorrhizal Genomics Consortium"/>
            <person name="Kohler A."/>
            <person name="Kuo A."/>
            <person name="Nagy L.G."/>
            <person name="Floudas D."/>
            <person name="Copeland A."/>
            <person name="Barry K.W."/>
            <person name="Cichocki N."/>
            <person name="Veneault-Fourrey C."/>
            <person name="LaButti K."/>
            <person name="Lindquist E.A."/>
            <person name="Lipzen A."/>
            <person name="Lundell T."/>
            <person name="Morin E."/>
            <person name="Murat C."/>
            <person name="Riley R."/>
            <person name="Ohm R."/>
            <person name="Sun H."/>
            <person name="Tunlid A."/>
            <person name="Henrissat B."/>
            <person name="Grigoriev I.V."/>
            <person name="Hibbett D.S."/>
            <person name="Martin F."/>
        </authorList>
    </citation>
    <scope>NUCLEOTIDE SEQUENCE [LARGE SCALE GENOMIC DNA]</scope>
    <source>
        <strain evidence="4">441</strain>
    </source>
</reference>
<evidence type="ECO:0000256" key="2">
    <source>
        <dbReference type="SAM" id="Phobius"/>
    </source>
</evidence>
<evidence type="ECO:0000256" key="1">
    <source>
        <dbReference type="SAM" id="MobiDB-lite"/>
    </source>
</evidence>
<proteinExistence type="predicted"/>
<keyword evidence="2" id="KW-1133">Transmembrane helix</keyword>
<feature type="transmembrane region" description="Helical" evidence="2">
    <location>
        <begin position="49"/>
        <end position="70"/>
    </location>
</feature>
<sequence length="172" mass="18661">MADFIQGLDPGKLVLAGTVLSFIISPFSAPPYNLPIFLLGTFAQESNDAVQSLRVFTGCLAGSIVYDLIWMITNHQHVLSKLLTVLLFLLKFPTIAVFLFTLRQRGTRFTLGTDLGGTTVWSMPGGFTSMGREGYQTVDDEPRSPPRVAPAARPSPITVSQPTLQPGAYQTA</sequence>
<accession>A0A0C9ZR63</accession>
<reference evidence="3 4" key="1">
    <citation type="submission" date="2014-04" db="EMBL/GenBank/DDBJ databases">
        <authorList>
            <consortium name="DOE Joint Genome Institute"/>
            <person name="Kuo A."/>
            <person name="Kohler A."/>
            <person name="Costa M.D."/>
            <person name="Nagy L.G."/>
            <person name="Floudas D."/>
            <person name="Copeland A."/>
            <person name="Barry K.W."/>
            <person name="Cichocki N."/>
            <person name="Veneault-Fourrey C."/>
            <person name="LaButti K."/>
            <person name="Lindquist E.A."/>
            <person name="Lipzen A."/>
            <person name="Lundell T."/>
            <person name="Morin E."/>
            <person name="Murat C."/>
            <person name="Sun H."/>
            <person name="Tunlid A."/>
            <person name="Henrissat B."/>
            <person name="Grigoriev I.V."/>
            <person name="Hibbett D.S."/>
            <person name="Martin F."/>
            <person name="Nordberg H.P."/>
            <person name="Cantor M.N."/>
            <person name="Hua S.X."/>
        </authorList>
    </citation>
    <scope>NUCLEOTIDE SEQUENCE [LARGE SCALE GENOMIC DNA]</scope>
    <source>
        <strain evidence="3 4">441</strain>
    </source>
</reference>
<keyword evidence="4" id="KW-1185">Reference proteome</keyword>
<keyword evidence="2" id="KW-0472">Membrane</keyword>
<gene>
    <name evidence="3" type="ORF">PISMIDRAFT_586457</name>
</gene>
<dbReference type="HOGENOM" id="CLU_1547679_0_0_1"/>
<feature type="compositionally biased region" description="Polar residues" evidence="1">
    <location>
        <begin position="157"/>
        <end position="172"/>
    </location>
</feature>
<dbReference type="OrthoDB" id="2500246at2759"/>
<name>A0A0C9ZR63_9AGAM</name>
<dbReference type="AlphaFoldDB" id="A0A0C9ZR63"/>
<feature type="transmembrane region" description="Helical" evidence="2">
    <location>
        <begin position="82"/>
        <end position="102"/>
    </location>
</feature>
<protein>
    <submittedName>
        <fullName evidence="3">Uncharacterized protein</fullName>
    </submittedName>
</protein>
<feature type="transmembrane region" description="Helical" evidence="2">
    <location>
        <begin position="12"/>
        <end position="29"/>
    </location>
</feature>
<keyword evidence="2" id="KW-0812">Transmembrane</keyword>
<evidence type="ECO:0000313" key="4">
    <source>
        <dbReference type="Proteomes" id="UP000054018"/>
    </source>
</evidence>
<evidence type="ECO:0000313" key="3">
    <source>
        <dbReference type="EMBL" id="KIK28539.1"/>
    </source>
</evidence>
<dbReference type="Proteomes" id="UP000054018">
    <property type="component" value="Unassembled WGS sequence"/>
</dbReference>
<feature type="region of interest" description="Disordered" evidence="1">
    <location>
        <begin position="132"/>
        <end position="172"/>
    </location>
</feature>
<organism evidence="3 4">
    <name type="scientific">Pisolithus microcarpus 441</name>
    <dbReference type="NCBI Taxonomy" id="765257"/>
    <lineage>
        <taxon>Eukaryota</taxon>
        <taxon>Fungi</taxon>
        <taxon>Dikarya</taxon>
        <taxon>Basidiomycota</taxon>
        <taxon>Agaricomycotina</taxon>
        <taxon>Agaricomycetes</taxon>
        <taxon>Agaricomycetidae</taxon>
        <taxon>Boletales</taxon>
        <taxon>Sclerodermatineae</taxon>
        <taxon>Pisolithaceae</taxon>
        <taxon>Pisolithus</taxon>
    </lineage>
</organism>
<dbReference type="EMBL" id="KN833692">
    <property type="protein sequence ID" value="KIK28539.1"/>
    <property type="molecule type" value="Genomic_DNA"/>
</dbReference>